<name>A0AAD5DT98_9CHLO</name>
<reference evidence="1" key="1">
    <citation type="submission" date="2020-11" db="EMBL/GenBank/DDBJ databases">
        <title>Chlorella ohadii genome sequencing and assembly.</title>
        <authorList>
            <person name="Murik O."/>
            <person name="Treves H."/>
            <person name="Kedem I."/>
            <person name="Shotland Y."/>
            <person name="Kaplan A."/>
        </authorList>
    </citation>
    <scope>NUCLEOTIDE SEQUENCE</scope>
    <source>
        <strain evidence="1">1</strain>
    </source>
</reference>
<evidence type="ECO:0000313" key="1">
    <source>
        <dbReference type="EMBL" id="KAI7841650.1"/>
    </source>
</evidence>
<sequence length="162" mass="18023">MQLRLAVPNRTLAATARPQRATRSRFVIQANTLWQLQPDTKWCKANPQLCKALSQIDLTGNIGRKRVCSLASRDYENQSTEAIDMCILDHGGVHLIFEAEGSANPLDSPSILFVTDVDSTCAILIDGQELRKGQRTQLKPGCLIDMGEEARYEVQRNVFAHA</sequence>
<dbReference type="EMBL" id="JADXDR010000061">
    <property type="protein sequence ID" value="KAI7841650.1"/>
    <property type="molecule type" value="Genomic_DNA"/>
</dbReference>
<evidence type="ECO:0000313" key="2">
    <source>
        <dbReference type="Proteomes" id="UP001205105"/>
    </source>
</evidence>
<protein>
    <recommendedName>
        <fullName evidence="3">FHA domain-containing protein</fullName>
    </recommendedName>
</protein>
<organism evidence="1 2">
    <name type="scientific">Chlorella ohadii</name>
    <dbReference type="NCBI Taxonomy" id="2649997"/>
    <lineage>
        <taxon>Eukaryota</taxon>
        <taxon>Viridiplantae</taxon>
        <taxon>Chlorophyta</taxon>
        <taxon>core chlorophytes</taxon>
        <taxon>Trebouxiophyceae</taxon>
        <taxon>Chlorellales</taxon>
        <taxon>Chlorellaceae</taxon>
        <taxon>Chlorella clade</taxon>
        <taxon>Chlorella</taxon>
    </lineage>
</organism>
<accession>A0AAD5DT98</accession>
<keyword evidence="2" id="KW-1185">Reference proteome</keyword>
<dbReference type="InterPro" id="IPR008984">
    <property type="entry name" value="SMAD_FHA_dom_sf"/>
</dbReference>
<dbReference type="Gene3D" id="2.60.200.20">
    <property type="match status" value="1"/>
</dbReference>
<dbReference type="AlphaFoldDB" id="A0AAD5DT98"/>
<gene>
    <name evidence="1" type="ORF">COHA_004670</name>
</gene>
<evidence type="ECO:0008006" key="3">
    <source>
        <dbReference type="Google" id="ProtNLM"/>
    </source>
</evidence>
<dbReference type="Proteomes" id="UP001205105">
    <property type="component" value="Unassembled WGS sequence"/>
</dbReference>
<dbReference type="SUPFAM" id="SSF49879">
    <property type="entry name" value="SMAD/FHA domain"/>
    <property type="match status" value="1"/>
</dbReference>
<proteinExistence type="predicted"/>
<comment type="caution">
    <text evidence="1">The sequence shown here is derived from an EMBL/GenBank/DDBJ whole genome shotgun (WGS) entry which is preliminary data.</text>
</comment>